<proteinExistence type="predicted"/>
<keyword evidence="3" id="KW-1185">Reference proteome</keyword>
<evidence type="ECO:0000313" key="2">
    <source>
        <dbReference type="EMBL" id="KHS44154.1"/>
    </source>
</evidence>
<dbReference type="EMBL" id="JRVC01000018">
    <property type="protein sequence ID" value="KHS44154.1"/>
    <property type="molecule type" value="Genomic_DNA"/>
</dbReference>
<dbReference type="InterPro" id="IPR025514">
    <property type="entry name" value="DUF4402"/>
</dbReference>
<dbReference type="Pfam" id="PF14352">
    <property type="entry name" value="DUF4402"/>
    <property type="match status" value="1"/>
</dbReference>
<gene>
    <name evidence="2" type="ORF">NJ75_03364</name>
</gene>
<dbReference type="Proteomes" id="UP000031338">
    <property type="component" value="Unassembled WGS sequence"/>
</dbReference>
<evidence type="ECO:0000256" key="1">
    <source>
        <dbReference type="SAM" id="SignalP"/>
    </source>
</evidence>
<dbReference type="AlphaFoldDB" id="A0A0B9A0P0"/>
<dbReference type="PATRIC" id="fig|48936.3.peg.3386"/>
<keyword evidence="1" id="KW-0732">Signal</keyword>
<accession>A0A0B9A0P0</accession>
<protein>
    <recommendedName>
        <fullName evidence="4">DUF4402 domain-containing protein</fullName>
    </recommendedName>
</protein>
<comment type="caution">
    <text evidence="2">The sequence shown here is derived from an EMBL/GenBank/DDBJ whole genome shotgun (WGS) entry which is preliminary data.</text>
</comment>
<evidence type="ECO:0008006" key="4">
    <source>
        <dbReference type="Google" id="ProtNLM"/>
    </source>
</evidence>
<organism evidence="2 3">
    <name type="scientific">Novosphingobium subterraneum</name>
    <dbReference type="NCBI Taxonomy" id="48936"/>
    <lineage>
        <taxon>Bacteria</taxon>
        <taxon>Pseudomonadati</taxon>
        <taxon>Pseudomonadota</taxon>
        <taxon>Alphaproteobacteria</taxon>
        <taxon>Sphingomonadales</taxon>
        <taxon>Sphingomonadaceae</taxon>
        <taxon>Novosphingobium</taxon>
    </lineage>
</organism>
<name>A0A0B9A0P0_9SPHN</name>
<feature type="chain" id="PRO_5002127493" description="DUF4402 domain-containing protein" evidence="1">
    <location>
        <begin position="25"/>
        <end position="330"/>
    </location>
</feature>
<evidence type="ECO:0000313" key="3">
    <source>
        <dbReference type="Proteomes" id="UP000031338"/>
    </source>
</evidence>
<sequence>MTRLLLTTLCTLLLQLVPIPVAHAQTYTVDAITDANFGDVVSAASGQTVFRSNASSGSVTVASGSGVRLSNTAANAEVTISCSNTFACNATNVQVTLALAGSPTGRVGYITAISVANGTATVNSAYSAGNYVVINLAPIPRRSSRTFLIGFDLPVDGNESASPTGSASSSYLITAQRATGGGSDSLVGNILAKVIRPVSIAKTQDLQFGAVTRPTSGSGAVTLTPDGVVSVSGTNVRRFPAPAATAAQFTVSGEGGQAVTISVPTTMTLSGSGGSVTATLTNVGGGPQVLSGSTGSAGTVNVSVGGSVPLSGSSALGTLTGTVTVMVQYN</sequence>
<dbReference type="RefSeq" id="WP_039336482.1">
    <property type="nucleotide sequence ID" value="NZ_JRVC01000018.1"/>
</dbReference>
<reference evidence="2 3" key="1">
    <citation type="submission" date="2014-10" db="EMBL/GenBank/DDBJ databases">
        <title>Draft genome sequence of Novosphingobium subterraneum DSM 12447.</title>
        <authorList>
            <person name="Gan H.M."/>
            <person name="Gan H.Y."/>
            <person name="Savka M.A."/>
        </authorList>
    </citation>
    <scope>NUCLEOTIDE SEQUENCE [LARGE SCALE GENOMIC DNA]</scope>
    <source>
        <strain evidence="2 3">DSM 12447</strain>
    </source>
</reference>
<feature type="signal peptide" evidence="1">
    <location>
        <begin position="1"/>
        <end position="24"/>
    </location>
</feature>